<evidence type="ECO:0000259" key="2">
    <source>
        <dbReference type="PROSITE" id="PS51186"/>
    </source>
</evidence>
<dbReference type="SUPFAM" id="SSF55729">
    <property type="entry name" value="Acyl-CoA N-acyltransferases (Nat)"/>
    <property type="match status" value="1"/>
</dbReference>
<feature type="domain" description="N-acetyltransferase" evidence="2">
    <location>
        <begin position="1"/>
        <end position="139"/>
    </location>
</feature>
<dbReference type="Gene3D" id="3.40.630.30">
    <property type="match status" value="1"/>
</dbReference>
<dbReference type="Proteomes" id="UP001501411">
    <property type="component" value="Unassembled WGS sequence"/>
</dbReference>
<dbReference type="InterPro" id="IPR016181">
    <property type="entry name" value="Acyl_CoA_acyltransferase"/>
</dbReference>
<dbReference type="CDD" id="cd04301">
    <property type="entry name" value="NAT_SF"/>
    <property type="match status" value="1"/>
</dbReference>
<dbReference type="PROSITE" id="PS51186">
    <property type="entry name" value="GNAT"/>
    <property type="match status" value="1"/>
</dbReference>
<dbReference type="EMBL" id="BAABIQ010000039">
    <property type="protein sequence ID" value="GAA4797736.1"/>
    <property type="molecule type" value="Genomic_DNA"/>
</dbReference>
<keyword evidence="1" id="KW-1133">Transmembrane helix</keyword>
<reference evidence="4" key="1">
    <citation type="journal article" date="2019" name="Int. J. Syst. Evol. Microbiol.">
        <title>The Global Catalogue of Microorganisms (GCM) 10K type strain sequencing project: providing services to taxonomists for standard genome sequencing and annotation.</title>
        <authorList>
            <consortium name="The Broad Institute Genomics Platform"/>
            <consortium name="The Broad Institute Genome Sequencing Center for Infectious Disease"/>
            <person name="Wu L."/>
            <person name="Ma J."/>
        </authorList>
    </citation>
    <scope>NUCLEOTIDE SEQUENCE [LARGE SCALE GENOMIC DNA]</scope>
    <source>
        <strain evidence="4">JCM 18200</strain>
    </source>
</reference>
<sequence>MEEQFVIEQIAPIVTRRLRQKVLYPNQHLDSVMLKEDNSGVHFGLYTSNALIAVVSLFLYDEQARFRKFAVENNYQNQGYGSKLLQYITDYTANESISTLWCHARNTAVPFYKKNGFTKVGQPFKKGNIIYVKMEKPLTNIH</sequence>
<keyword evidence="1" id="KW-0812">Transmembrane</keyword>
<dbReference type="RefSeq" id="WP_345232418.1">
    <property type="nucleotide sequence ID" value="NZ_BAABIQ010000039.1"/>
</dbReference>
<keyword evidence="4" id="KW-1185">Reference proteome</keyword>
<protein>
    <recommendedName>
        <fullName evidence="2">N-acetyltransferase domain-containing protein</fullName>
    </recommendedName>
</protein>
<dbReference type="Pfam" id="PF13673">
    <property type="entry name" value="Acetyltransf_10"/>
    <property type="match status" value="1"/>
</dbReference>
<proteinExistence type="predicted"/>
<name>A0ABP9BN31_9SPHI</name>
<feature type="transmembrane region" description="Helical" evidence="1">
    <location>
        <begin position="43"/>
        <end position="60"/>
    </location>
</feature>
<evidence type="ECO:0000313" key="4">
    <source>
        <dbReference type="Proteomes" id="UP001501411"/>
    </source>
</evidence>
<evidence type="ECO:0000313" key="3">
    <source>
        <dbReference type="EMBL" id="GAA4797736.1"/>
    </source>
</evidence>
<accession>A0ABP9BN31</accession>
<comment type="caution">
    <text evidence="3">The sequence shown here is derived from an EMBL/GenBank/DDBJ whole genome shotgun (WGS) entry which is preliminary data.</text>
</comment>
<organism evidence="3 4">
    <name type="scientific">Olivibacter ginsenosidimutans</name>
    <dbReference type="NCBI Taxonomy" id="1176537"/>
    <lineage>
        <taxon>Bacteria</taxon>
        <taxon>Pseudomonadati</taxon>
        <taxon>Bacteroidota</taxon>
        <taxon>Sphingobacteriia</taxon>
        <taxon>Sphingobacteriales</taxon>
        <taxon>Sphingobacteriaceae</taxon>
        <taxon>Olivibacter</taxon>
    </lineage>
</organism>
<dbReference type="InterPro" id="IPR000182">
    <property type="entry name" value="GNAT_dom"/>
</dbReference>
<keyword evidence="1" id="KW-0472">Membrane</keyword>
<evidence type="ECO:0000256" key="1">
    <source>
        <dbReference type="SAM" id="Phobius"/>
    </source>
</evidence>
<gene>
    <name evidence="3" type="ORF">GCM10023231_27920</name>
</gene>